<evidence type="ECO:0000313" key="6">
    <source>
        <dbReference type="EMBL" id="KAF2798201.1"/>
    </source>
</evidence>
<proteinExistence type="inferred from homology"/>
<dbReference type="GO" id="GO:0005768">
    <property type="term" value="C:endosome"/>
    <property type="evidence" value="ECO:0007669"/>
    <property type="project" value="TreeGrafter"/>
</dbReference>
<dbReference type="GO" id="GO:0000149">
    <property type="term" value="F:SNARE binding"/>
    <property type="evidence" value="ECO:0007669"/>
    <property type="project" value="TreeGrafter"/>
</dbReference>
<feature type="region of interest" description="Disordered" evidence="5">
    <location>
        <begin position="1"/>
        <end position="21"/>
    </location>
</feature>
<feature type="region of interest" description="Disordered" evidence="5">
    <location>
        <begin position="38"/>
        <end position="130"/>
    </location>
</feature>
<keyword evidence="3 4" id="KW-0175">Coiled coil</keyword>
<evidence type="ECO:0000313" key="7">
    <source>
        <dbReference type="Proteomes" id="UP000799757"/>
    </source>
</evidence>
<sequence length="645" mass="71379">MAGDEQADSPPPPPRERPWLLPYNRKLRHLQGITIRNLTLTTAPSRPRGKTIDDDGIPSTLKSPTKTLALKESRGLSHSRSSSDLKSTEDAARRGNGDAHQPGSPRKPARPVISKGLRRRSTMEWSGASPLTRQKKLEDITGGRMADTFFSLHIDGQEDPVYISEVVDKAMNPNFRFFDLGSCGPGVTRLDKLTVKVWAKNENTQGWHYLVEFTTQLRALQFIGKTLGRFKHPLPQNCILFHMTDGIYTSFTDLPVREMIRSDILAPPKEHPDGRILKSSTYDALMRLSTLDDCIQDALASRDKLAEEIELILEGNKQAISIVEQVPEAQERLRTVEAAVAAEKRRVEAVKRKRDELQANIQRRRELMQAGRDVQGQAEKDSAPQRDKHQEMKELVEKTADDITGQRRRVCEDLQIIFPIEPIPGKSLAFTIRGLALPNTEFDDAEEAVTSAALGYVAQVVSLLSPYLSVILPYPISPNGSTSTIDDPLSMNTSKTNNLQTYPLFMKGVVRYRFEYGVFLLNKNIEILSNSLGIRPIDIRHTLPNLKYLLFVATAGKGELPARKSGGIRGLMKQNGALSRKGSMDSTATASSAGAPESSKDLEDMGNGVRRADGAKGNGLPIFTKASFQKQKASGLPGSRLREVG</sequence>
<feature type="region of interest" description="Disordered" evidence="5">
    <location>
        <begin position="576"/>
        <end position="623"/>
    </location>
</feature>
<dbReference type="Proteomes" id="UP000799757">
    <property type="component" value="Unassembled WGS sequence"/>
</dbReference>
<feature type="region of interest" description="Disordered" evidence="5">
    <location>
        <begin position="368"/>
        <end position="390"/>
    </location>
</feature>
<feature type="compositionally biased region" description="Basic and acidic residues" evidence="5">
    <location>
        <begin position="69"/>
        <end position="97"/>
    </location>
</feature>
<gene>
    <name evidence="6" type="ORF">K505DRAFT_297000</name>
</gene>
<evidence type="ECO:0000256" key="5">
    <source>
        <dbReference type="SAM" id="MobiDB-lite"/>
    </source>
</evidence>
<evidence type="ECO:0000256" key="1">
    <source>
        <dbReference type="ARBA" id="ARBA00009574"/>
    </source>
</evidence>
<protein>
    <recommendedName>
        <fullName evidence="2">Autophagy-related protein 14</fullName>
    </recommendedName>
</protein>
<comment type="similarity">
    <text evidence="1">Belongs to the ATG14 family.</text>
</comment>
<accession>A0A6A6XNU1</accession>
<dbReference type="GO" id="GO:0035493">
    <property type="term" value="P:SNARE complex assembly"/>
    <property type="evidence" value="ECO:0007669"/>
    <property type="project" value="TreeGrafter"/>
</dbReference>
<dbReference type="GO" id="GO:0000323">
    <property type="term" value="C:lytic vacuole"/>
    <property type="evidence" value="ECO:0007669"/>
    <property type="project" value="TreeGrafter"/>
</dbReference>
<dbReference type="PANTHER" id="PTHR15157:SF5">
    <property type="entry name" value="UV RADIATION RESISTANCE-ASSOCIATED GENE PROTEIN"/>
    <property type="match status" value="1"/>
</dbReference>
<evidence type="ECO:0000256" key="4">
    <source>
        <dbReference type="SAM" id="Coils"/>
    </source>
</evidence>
<evidence type="ECO:0000256" key="2">
    <source>
        <dbReference type="ARBA" id="ARBA00013807"/>
    </source>
</evidence>
<dbReference type="GO" id="GO:0032991">
    <property type="term" value="C:protein-containing complex"/>
    <property type="evidence" value="ECO:0007669"/>
    <property type="project" value="UniProtKB-ARBA"/>
</dbReference>
<name>A0A6A6XNU1_9PLEO</name>
<feature type="coiled-coil region" evidence="4">
    <location>
        <begin position="326"/>
        <end position="367"/>
    </location>
</feature>
<organism evidence="6 7">
    <name type="scientific">Melanomma pulvis-pyrius CBS 109.77</name>
    <dbReference type="NCBI Taxonomy" id="1314802"/>
    <lineage>
        <taxon>Eukaryota</taxon>
        <taxon>Fungi</taxon>
        <taxon>Dikarya</taxon>
        <taxon>Ascomycota</taxon>
        <taxon>Pezizomycotina</taxon>
        <taxon>Dothideomycetes</taxon>
        <taxon>Pleosporomycetidae</taxon>
        <taxon>Pleosporales</taxon>
        <taxon>Melanommataceae</taxon>
        <taxon>Melanomma</taxon>
    </lineage>
</organism>
<dbReference type="InterPro" id="IPR018791">
    <property type="entry name" value="UV_resistance/autophagy_Atg14"/>
</dbReference>
<dbReference type="PANTHER" id="PTHR15157">
    <property type="entry name" value="UV RADIATION RESISTANCE-ASSOCIATED GENE PROTEIN"/>
    <property type="match status" value="1"/>
</dbReference>
<dbReference type="AlphaFoldDB" id="A0A6A6XNU1"/>
<feature type="compositionally biased region" description="Basic and acidic residues" evidence="5">
    <location>
        <begin position="378"/>
        <end position="390"/>
    </location>
</feature>
<reference evidence="6" key="1">
    <citation type="journal article" date="2020" name="Stud. Mycol.">
        <title>101 Dothideomycetes genomes: a test case for predicting lifestyles and emergence of pathogens.</title>
        <authorList>
            <person name="Haridas S."/>
            <person name="Albert R."/>
            <person name="Binder M."/>
            <person name="Bloem J."/>
            <person name="Labutti K."/>
            <person name="Salamov A."/>
            <person name="Andreopoulos B."/>
            <person name="Baker S."/>
            <person name="Barry K."/>
            <person name="Bills G."/>
            <person name="Bluhm B."/>
            <person name="Cannon C."/>
            <person name="Castanera R."/>
            <person name="Culley D."/>
            <person name="Daum C."/>
            <person name="Ezra D."/>
            <person name="Gonzalez J."/>
            <person name="Henrissat B."/>
            <person name="Kuo A."/>
            <person name="Liang C."/>
            <person name="Lipzen A."/>
            <person name="Lutzoni F."/>
            <person name="Magnuson J."/>
            <person name="Mondo S."/>
            <person name="Nolan M."/>
            <person name="Ohm R."/>
            <person name="Pangilinan J."/>
            <person name="Park H.-J."/>
            <person name="Ramirez L."/>
            <person name="Alfaro M."/>
            <person name="Sun H."/>
            <person name="Tritt A."/>
            <person name="Yoshinaga Y."/>
            <person name="Zwiers L.-H."/>
            <person name="Turgeon B."/>
            <person name="Goodwin S."/>
            <person name="Spatafora J."/>
            <person name="Crous P."/>
            <person name="Grigoriev I."/>
        </authorList>
    </citation>
    <scope>NUCLEOTIDE SEQUENCE</scope>
    <source>
        <strain evidence="6">CBS 109.77</strain>
    </source>
</reference>
<dbReference type="EMBL" id="MU001789">
    <property type="protein sequence ID" value="KAF2798201.1"/>
    <property type="molecule type" value="Genomic_DNA"/>
</dbReference>
<dbReference type="OrthoDB" id="72772at2759"/>
<keyword evidence="7" id="KW-1185">Reference proteome</keyword>
<evidence type="ECO:0000256" key="3">
    <source>
        <dbReference type="ARBA" id="ARBA00023054"/>
    </source>
</evidence>
<dbReference type="Pfam" id="PF10186">
    <property type="entry name" value="ATG14"/>
    <property type="match status" value="1"/>
</dbReference>